<dbReference type="Proteomes" id="UP000887565">
    <property type="component" value="Unplaced"/>
</dbReference>
<organism evidence="1 2">
    <name type="scientific">Romanomermis culicivorax</name>
    <name type="common">Nematode worm</name>
    <dbReference type="NCBI Taxonomy" id="13658"/>
    <lineage>
        <taxon>Eukaryota</taxon>
        <taxon>Metazoa</taxon>
        <taxon>Ecdysozoa</taxon>
        <taxon>Nematoda</taxon>
        <taxon>Enoplea</taxon>
        <taxon>Dorylaimia</taxon>
        <taxon>Mermithida</taxon>
        <taxon>Mermithoidea</taxon>
        <taxon>Mermithidae</taxon>
        <taxon>Romanomermis</taxon>
    </lineage>
</organism>
<reference evidence="2" key="1">
    <citation type="submission" date="2022-11" db="UniProtKB">
        <authorList>
            <consortium name="WormBaseParasite"/>
        </authorList>
    </citation>
    <scope>IDENTIFICATION</scope>
</reference>
<name>A0A915HL60_ROMCU</name>
<dbReference type="AlphaFoldDB" id="A0A915HL60"/>
<proteinExistence type="predicted"/>
<keyword evidence="1" id="KW-1185">Reference proteome</keyword>
<evidence type="ECO:0000313" key="2">
    <source>
        <dbReference type="WBParaSite" id="nRc.2.0.1.t02708-RA"/>
    </source>
</evidence>
<dbReference type="WBParaSite" id="nRc.2.0.1.t02708-RA">
    <property type="protein sequence ID" value="nRc.2.0.1.t02708-RA"/>
    <property type="gene ID" value="nRc.2.0.1.g02708"/>
</dbReference>
<evidence type="ECO:0000313" key="1">
    <source>
        <dbReference type="Proteomes" id="UP000887565"/>
    </source>
</evidence>
<sequence>MFMFGQKYEEIEKMLRCHTSSSDDERGQIEPDDIDINWITAALLAVTFRSFKIKKRTCLATLKNKRHLNSGQNSFLSDFPESLDIQKNRMLLCCIHVQNNVNQTTP</sequence>
<accession>A0A915HL60</accession>
<protein>
    <submittedName>
        <fullName evidence="2">Uncharacterized protein</fullName>
    </submittedName>
</protein>